<evidence type="ECO:0000256" key="1">
    <source>
        <dbReference type="SAM" id="MobiDB-lite"/>
    </source>
</evidence>
<feature type="region of interest" description="Disordered" evidence="1">
    <location>
        <begin position="1"/>
        <end position="88"/>
    </location>
</feature>
<keyword evidence="3" id="KW-1185">Reference proteome</keyword>
<reference evidence="2 3" key="1">
    <citation type="submission" date="2019-06" db="EMBL/GenBank/DDBJ databases">
        <title>Sequencing the genomes of 1000 actinobacteria strains.</title>
        <authorList>
            <person name="Klenk H.-P."/>
        </authorList>
    </citation>
    <scope>NUCLEOTIDE SEQUENCE [LARGE SCALE GENOMIC DNA]</scope>
    <source>
        <strain evidence="2 3">DSM 17305</strain>
    </source>
</reference>
<organism evidence="2 3">
    <name type="scientific">Kribbella jejuensis</name>
    <dbReference type="NCBI Taxonomy" id="236068"/>
    <lineage>
        <taxon>Bacteria</taxon>
        <taxon>Bacillati</taxon>
        <taxon>Actinomycetota</taxon>
        <taxon>Actinomycetes</taxon>
        <taxon>Propionibacteriales</taxon>
        <taxon>Kribbellaceae</taxon>
        <taxon>Kribbella</taxon>
    </lineage>
</organism>
<evidence type="ECO:0000313" key="2">
    <source>
        <dbReference type="EMBL" id="TQJ11796.1"/>
    </source>
</evidence>
<proteinExistence type="predicted"/>
<comment type="caution">
    <text evidence="2">The sequence shown here is derived from an EMBL/GenBank/DDBJ whole genome shotgun (WGS) entry which is preliminary data.</text>
</comment>
<sequence length="143" mass="16028">MIRSHNQKPPIIPHQRPRPPPQPPLNNPLRKPNPNLSQLPQPSPNPFQQHPTPTSPNPSRTSYRSVITGTTNKPRIPDLTSCASTRGNISSRMHRHLVDRTYSRSPTDRTYGSVVHVRVLHTGTLTHPGIRAGPVQRLRLVPI</sequence>
<evidence type="ECO:0000313" key="3">
    <source>
        <dbReference type="Proteomes" id="UP000316298"/>
    </source>
</evidence>
<dbReference type="AlphaFoldDB" id="A0A542E927"/>
<protein>
    <submittedName>
        <fullName evidence="2">Uncharacterized protein</fullName>
    </submittedName>
</protein>
<name>A0A542E927_9ACTN</name>
<accession>A0A542E927</accession>
<gene>
    <name evidence="2" type="ORF">FB475_4719</name>
</gene>
<feature type="compositionally biased region" description="Low complexity" evidence="1">
    <location>
        <begin position="27"/>
        <end position="36"/>
    </location>
</feature>
<dbReference type="Proteomes" id="UP000316298">
    <property type="component" value="Unassembled WGS sequence"/>
</dbReference>
<dbReference type="EMBL" id="VFMM01000002">
    <property type="protein sequence ID" value="TQJ11796.1"/>
    <property type="molecule type" value="Genomic_DNA"/>
</dbReference>